<feature type="region of interest" description="Disordered" evidence="6">
    <location>
        <begin position="474"/>
        <end position="499"/>
    </location>
</feature>
<comment type="cofactor">
    <cofactor evidence="1">
        <name>heme</name>
        <dbReference type="ChEBI" id="CHEBI:30413"/>
    </cofactor>
</comment>
<evidence type="ECO:0000256" key="2">
    <source>
        <dbReference type="ARBA" id="ARBA00022617"/>
    </source>
</evidence>
<dbReference type="InterPro" id="IPR036396">
    <property type="entry name" value="Cyt_P450_sf"/>
</dbReference>
<comment type="similarity">
    <text evidence="5">Belongs to the cytochrome P450 family.</text>
</comment>
<dbReference type="PROSITE" id="PS00086">
    <property type="entry name" value="CYTOCHROME_P450"/>
    <property type="match status" value="1"/>
</dbReference>
<dbReference type="InterPro" id="IPR050121">
    <property type="entry name" value="Cytochrome_P450_monoxygenase"/>
</dbReference>
<dbReference type="InterPro" id="IPR001128">
    <property type="entry name" value="Cyt_P450"/>
</dbReference>
<dbReference type="SUPFAM" id="SSF48264">
    <property type="entry name" value="Cytochrome P450"/>
    <property type="match status" value="1"/>
</dbReference>
<evidence type="ECO:0000313" key="7">
    <source>
        <dbReference type="EMBL" id="GAB1317658.1"/>
    </source>
</evidence>
<dbReference type="Proteomes" id="UP001628179">
    <property type="component" value="Unassembled WGS sequence"/>
</dbReference>
<keyword evidence="3 5" id="KW-0479">Metal-binding</keyword>
<evidence type="ECO:0008006" key="9">
    <source>
        <dbReference type="Google" id="ProtNLM"/>
    </source>
</evidence>
<dbReference type="PANTHER" id="PTHR24305">
    <property type="entry name" value="CYTOCHROME P450"/>
    <property type="match status" value="1"/>
</dbReference>
<dbReference type="PANTHER" id="PTHR24305:SF85">
    <property type="entry name" value="P450, PUTATIVE (EUROFUNG)-RELATED"/>
    <property type="match status" value="1"/>
</dbReference>
<sequence length="499" mass="56606">MAVILALIAVLITTCLSLIGYRRWLHPLSHFPGPFLASVTTLYRTYWNFQPNFALNFARLHEKYGPIVRYSPNGIIFSDPNMLAVAYGRRADKSDFFAPNFDTHSTFTRKYYEEHVPSKKAIAEAYSRPNLRLFESGIDQILFRWLKLLTKRTQEAGSTDFLQYASFFTTDATSLLVSGKPIGFTEANADVRGLLYHKSADFRWINFLAIEEGVSWYIRNTWLGRRFLMARPTDKSGIGVVMRERDRIVGEVVDDRGNINKSALVKGSLLNSFLTAWSAGSNAMTMTDIKAEILFAVLAGSSVPPANLWSMIFLISRDANIKQKLYEELVSAEKAGRIPPTTHIISEEQAKQLRYLHACVHESLRYVPTLSQLPRLSPRGTGLELGGRYVPPGYSVSTSPWIIGRSKALYGPDADVYRPERWLEASPRRLRKWDMESFHFGYGGRKCAAKGFALMQMYKAVAEIFRRFDVQVDGPSQGTSTGKPSTKQFRFIERRRGNE</sequence>
<dbReference type="Gene3D" id="1.10.630.10">
    <property type="entry name" value="Cytochrome P450"/>
    <property type="match status" value="1"/>
</dbReference>
<reference evidence="7 8" key="1">
    <citation type="submission" date="2024-09" db="EMBL/GenBank/DDBJ databases">
        <title>Itraconazole resistance in Madurella fahalii resulting from another homologue of gene encoding cytochrome P450 14-alpha sterol demethylase (CYP51).</title>
        <authorList>
            <person name="Yoshioka I."/>
            <person name="Fahal A.H."/>
            <person name="Kaneko S."/>
            <person name="Yaguchi T."/>
        </authorList>
    </citation>
    <scope>NUCLEOTIDE SEQUENCE [LARGE SCALE GENOMIC DNA]</scope>
    <source>
        <strain evidence="7 8">IFM 68171</strain>
    </source>
</reference>
<keyword evidence="5" id="KW-0560">Oxidoreductase</keyword>
<keyword evidence="2 5" id="KW-0349">Heme</keyword>
<comment type="caution">
    <text evidence="7">The sequence shown here is derived from an EMBL/GenBank/DDBJ whole genome shotgun (WGS) entry which is preliminary data.</text>
</comment>
<accession>A0ABQ0GIS7</accession>
<organism evidence="7 8">
    <name type="scientific">Madurella fahalii</name>
    <dbReference type="NCBI Taxonomy" id="1157608"/>
    <lineage>
        <taxon>Eukaryota</taxon>
        <taxon>Fungi</taxon>
        <taxon>Dikarya</taxon>
        <taxon>Ascomycota</taxon>
        <taxon>Pezizomycotina</taxon>
        <taxon>Sordariomycetes</taxon>
        <taxon>Sordariomycetidae</taxon>
        <taxon>Sordariales</taxon>
        <taxon>Sordariales incertae sedis</taxon>
        <taxon>Madurella</taxon>
    </lineage>
</organism>
<evidence type="ECO:0000256" key="3">
    <source>
        <dbReference type="ARBA" id="ARBA00022723"/>
    </source>
</evidence>
<evidence type="ECO:0000256" key="4">
    <source>
        <dbReference type="ARBA" id="ARBA00023004"/>
    </source>
</evidence>
<keyword evidence="4 5" id="KW-0408">Iron</keyword>
<feature type="compositionally biased region" description="Polar residues" evidence="6">
    <location>
        <begin position="474"/>
        <end position="488"/>
    </location>
</feature>
<keyword evidence="5" id="KW-0503">Monooxygenase</keyword>
<dbReference type="Pfam" id="PF00067">
    <property type="entry name" value="p450"/>
    <property type="match status" value="1"/>
</dbReference>
<gene>
    <name evidence="7" type="ORF">MFIFM68171_07868</name>
</gene>
<keyword evidence="8" id="KW-1185">Reference proteome</keyword>
<proteinExistence type="inferred from homology"/>
<feature type="compositionally biased region" description="Basic and acidic residues" evidence="6">
    <location>
        <begin position="490"/>
        <end position="499"/>
    </location>
</feature>
<dbReference type="GeneID" id="98178611"/>
<dbReference type="RefSeq" id="XP_070919389.1">
    <property type="nucleotide sequence ID" value="XM_071063288.1"/>
</dbReference>
<dbReference type="EMBL" id="BAAFSV010000004">
    <property type="protein sequence ID" value="GAB1317658.1"/>
    <property type="molecule type" value="Genomic_DNA"/>
</dbReference>
<evidence type="ECO:0000256" key="5">
    <source>
        <dbReference type="RuleBase" id="RU000461"/>
    </source>
</evidence>
<evidence type="ECO:0000256" key="1">
    <source>
        <dbReference type="ARBA" id="ARBA00001971"/>
    </source>
</evidence>
<dbReference type="InterPro" id="IPR017972">
    <property type="entry name" value="Cyt_P450_CS"/>
</dbReference>
<evidence type="ECO:0000256" key="6">
    <source>
        <dbReference type="SAM" id="MobiDB-lite"/>
    </source>
</evidence>
<protein>
    <recommendedName>
        <fullName evidence="9">Cytochrome P450</fullName>
    </recommendedName>
</protein>
<name>A0ABQ0GIS7_9PEZI</name>
<evidence type="ECO:0000313" key="8">
    <source>
        <dbReference type="Proteomes" id="UP001628179"/>
    </source>
</evidence>